<evidence type="ECO:0000256" key="1">
    <source>
        <dbReference type="ARBA" id="ARBA00012528"/>
    </source>
</evidence>
<dbReference type="PANTHER" id="PTHR45138">
    <property type="entry name" value="REGULATORY COMPONENTS OF SENSORY TRANSDUCTION SYSTEM"/>
    <property type="match status" value="1"/>
</dbReference>
<dbReference type="PANTHER" id="PTHR45138:SF24">
    <property type="entry name" value="DIGUANYLATE CYCLASE DGCC-RELATED"/>
    <property type="match status" value="1"/>
</dbReference>
<name>A0A1Y6HI32_9XANT</name>
<gene>
    <name evidence="4" type="ORF">PD5205_01714</name>
    <name evidence="3" type="ORF">PD885_01732</name>
</gene>
<dbReference type="GO" id="GO:1902201">
    <property type="term" value="P:negative regulation of bacterial-type flagellum-dependent cell motility"/>
    <property type="evidence" value="ECO:0007669"/>
    <property type="project" value="TreeGrafter"/>
</dbReference>
<dbReference type="InterPro" id="IPR050469">
    <property type="entry name" value="Diguanylate_Cyclase"/>
</dbReference>
<dbReference type="KEGG" id="xfr:BER92_08225"/>
<dbReference type="GO" id="GO:0043709">
    <property type="term" value="P:cell adhesion involved in single-species biofilm formation"/>
    <property type="evidence" value="ECO:0007669"/>
    <property type="project" value="TreeGrafter"/>
</dbReference>
<organism evidence="4 6">
    <name type="scientific">Xanthomonas fragariae</name>
    <dbReference type="NCBI Taxonomy" id="48664"/>
    <lineage>
        <taxon>Bacteria</taxon>
        <taxon>Pseudomonadati</taxon>
        <taxon>Pseudomonadota</taxon>
        <taxon>Gammaproteobacteria</taxon>
        <taxon>Lysobacterales</taxon>
        <taxon>Lysobacteraceae</taxon>
        <taxon>Xanthomonas</taxon>
    </lineage>
</organism>
<dbReference type="EC" id="2.7.7.65" evidence="1"/>
<reference evidence="4 6" key="2">
    <citation type="submission" date="2017-05" db="EMBL/GenBank/DDBJ databases">
        <authorList>
            <person name="Song R."/>
            <person name="Chenine A.L."/>
            <person name="Ruprecht R.M."/>
        </authorList>
    </citation>
    <scope>NUCLEOTIDE SEQUENCE [LARGE SCALE GENOMIC DNA]</scope>
    <source>
        <strain evidence="4">PD5205</strain>
    </source>
</reference>
<dbReference type="Gene3D" id="3.30.70.270">
    <property type="match status" value="1"/>
</dbReference>
<feature type="domain" description="GGDEF" evidence="2">
    <location>
        <begin position="1"/>
        <end position="76"/>
    </location>
</feature>
<dbReference type="AlphaFoldDB" id="A0A1Y6HI32"/>
<evidence type="ECO:0000313" key="4">
    <source>
        <dbReference type="EMBL" id="SMR03017.1"/>
    </source>
</evidence>
<accession>A0A1Y6HI32</accession>
<evidence type="ECO:0000313" key="5">
    <source>
        <dbReference type="Proteomes" id="UP000195877"/>
    </source>
</evidence>
<dbReference type="InterPro" id="IPR043128">
    <property type="entry name" value="Rev_trsase/Diguanyl_cyclase"/>
</dbReference>
<dbReference type="InterPro" id="IPR029787">
    <property type="entry name" value="Nucleotide_cyclase"/>
</dbReference>
<keyword evidence="5" id="KW-1185">Reference proteome</keyword>
<sequence length="76" mass="8432">MLLANTTLDEAKVLCLRIRTLSHKRHDWSGVDELQVTFCASLAELHDDDTGTSLMQGADHALYDAKCAGRDRICVD</sequence>
<evidence type="ECO:0000313" key="6">
    <source>
        <dbReference type="Proteomes" id="UP000195953"/>
    </source>
</evidence>
<dbReference type="STRING" id="48664.BER92_08225"/>
<dbReference type="GO" id="GO:0052621">
    <property type="term" value="F:diguanylate cyclase activity"/>
    <property type="evidence" value="ECO:0007669"/>
    <property type="project" value="UniProtKB-EC"/>
</dbReference>
<evidence type="ECO:0000313" key="3">
    <source>
        <dbReference type="EMBL" id="SMQ98976.1"/>
    </source>
</evidence>
<dbReference type="EMBL" id="LT853885">
    <property type="protein sequence ID" value="SMR03017.1"/>
    <property type="molecule type" value="Genomic_DNA"/>
</dbReference>
<dbReference type="InterPro" id="IPR000160">
    <property type="entry name" value="GGDEF_dom"/>
</dbReference>
<dbReference type="Proteomes" id="UP000195877">
    <property type="component" value="Chromosome 1"/>
</dbReference>
<dbReference type="Proteomes" id="UP000195953">
    <property type="component" value="Chromosome 1"/>
</dbReference>
<reference evidence="3 5" key="1">
    <citation type="submission" date="2017-05" db="EMBL/GenBank/DDBJ databases">
        <authorList>
            <person name="Blom J."/>
        </authorList>
    </citation>
    <scope>NUCLEOTIDE SEQUENCE [LARGE SCALE GENOMIC DNA]</scope>
    <source>
        <strain evidence="3">PD885</strain>
    </source>
</reference>
<dbReference type="PROSITE" id="PS50887">
    <property type="entry name" value="GGDEF"/>
    <property type="match status" value="1"/>
</dbReference>
<dbReference type="GO" id="GO:0005886">
    <property type="term" value="C:plasma membrane"/>
    <property type="evidence" value="ECO:0007669"/>
    <property type="project" value="TreeGrafter"/>
</dbReference>
<protein>
    <recommendedName>
        <fullName evidence="1">diguanylate cyclase</fullName>
        <ecNumber evidence="1">2.7.7.65</ecNumber>
    </recommendedName>
</protein>
<evidence type="ECO:0000259" key="2">
    <source>
        <dbReference type="PROSITE" id="PS50887"/>
    </source>
</evidence>
<dbReference type="SUPFAM" id="SSF55073">
    <property type="entry name" value="Nucleotide cyclase"/>
    <property type="match status" value="1"/>
</dbReference>
<proteinExistence type="predicted"/>
<dbReference type="EMBL" id="LT853882">
    <property type="protein sequence ID" value="SMQ98976.1"/>
    <property type="molecule type" value="Genomic_DNA"/>
</dbReference>